<dbReference type="Gene3D" id="3.40.50.720">
    <property type="entry name" value="NAD(P)-binding Rossmann-like Domain"/>
    <property type="match status" value="1"/>
</dbReference>
<reference evidence="2 3" key="1">
    <citation type="submission" date="2018-01" db="EMBL/GenBank/DDBJ databases">
        <title>Genomic Encyclopedia of Type Strains, Phase III (KMG-III): the genomes of soil and plant-associated and newly described type strains.</title>
        <authorList>
            <person name="Whitman W."/>
        </authorList>
    </citation>
    <scope>NUCLEOTIDE SEQUENCE [LARGE SCALE GENOMIC DNA]</scope>
    <source>
        <strain evidence="2 3">JCM 18070</strain>
    </source>
</reference>
<dbReference type="NCBIfam" id="NF004846">
    <property type="entry name" value="PRK06197.1"/>
    <property type="match status" value="1"/>
</dbReference>
<dbReference type="Pfam" id="PF00106">
    <property type="entry name" value="adh_short"/>
    <property type="match status" value="1"/>
</dbReference>
<evidence type="ECO:0000313" key="2">
    <source>
        <dbReference type="EMBL" id="POR45187.1"/>
    </source>
</evidence>
<dbReference type="AlphaFoldDB" id="A0A2S4LRU5"/>
<comment type="caution">
    <text evidence="2">The sequence shown here is derived from an EMBL/GenBank/DDBJ whole genome shotgun (WGS) entry which is preliminary data.</text>
</comment>
<dbReference type="Proteomes" id="UP000237381">
    <property type="component" value="Unassembled WGS sequence"/>
</dbReference>
<dbReference type="PANTHER" id="PTHR43157">
    <property type="entry name" value="PHOSPHATIDYLINOSITOL-GLYCAN BIOSYNTHESIS CLASS F PROTEIN-RELATED"/>
    <property type="match status" value="1"/>
</dbReference>
<dbReference type="GO" id="GO:0016491">
    <property type="term" value="F:oxidoreductase activity"/>
    <property type="evidence" value="ECO:0007669"/>
    <property type="project" value="UniProtKB-KW"/>
</dbReference>
<dbReference type="RefSeq" id="WP_341865964.1">
    <property type="nucleotide sequence ID" value="NZ_PQGA01000039.1"/>
</dbReference>
<proteinExistence type="predicted"/>
<name>A0A2S4LRU5_9BURK</name>
<dbReference type="NCBIfam" id="NF004513">
    <property type="entry name" value="PRK05854.1"/>
    <property type="match status" value="1"/>
</dbReference>
<sequence>MTAPATRMNESMKEWTAADMPAQTGKLAVVTGATGGLGYEIALALAKAGADVIVAARNAARGDRAIRNIRAICPDARVHFELLDLASLESIEQFAARTVTSGRQLDLLVNNAGVMALPDRHLSADGYELQFATNHLGHFALTARLLPLLKGAHRACVVTLSSLAHRQGRIDVDDLQASRSYQPWKAYAQSKLANLLFSLELQRRSEANGWGLVSIGAHPGSSRTELIANGPGTTGGVLWRLSLLLSPWLSQFAAEGALPALYAATSAAAQGGAYYGPDGFYEMKGRVAHAKVAQQARDERLAAALWALSNELAQVAWE</sequence>
<dbReference type="SUPFAM" id="SSF51735">
    <property type="entry name" value="NAD(P)-binding Rossmann-fold domains"/>
    <property type="match status" value="1"/>
</dbReference>
<dbReference type="PANTHER" id="PTHR43157:SF31">
    <property type="entry name" value="PHOSPHATIDYLINOSITOL-GLYCAN BIOSYNTHESIS CLASS F PROTEIN"/>
    <property type="match status" value="1"/>
</dbReference>
<dbReference type="PRINTS" id="PR00081">
    <property type="entry name" value="GDHRDH"/>
</dbReference>
<organism evidence="2 3">
    <name type="scientific">Paraburkholderia eburnea</name>
    <dbReference type="NCBI Taxonomy" id="1189126"/>
    <lineage>
        <taxon>Bacteria</taxon>
        <taxon>Pseudomonadati</taxon>
        <taxon>Pseudomonadota</taxon>
        <taxon>Betaproteobacteria</taxon>
        <taxon>Burkholderiales</taxon>
        <taxon>Burkholderiaceae</taxon>
        <taxon>Paraburkholderia</taxon>
    </lineage>
</organism>
<accession>A0A2S4LRU5</accession>
<gene>
    <name evidence="2" type="ORF">B0G62_1393</name>
</gene>
<evidence type="ECO:0000313" key="3">
    <source>
        <dbReference type="Proteomes" id="UP000237381"/>
    </source>
</evidence>
<keyword evidence="1" id="KW-0560">Oxidoreductase</keyword>
<evidence type="ECO:0000256" key="1">
    <source>
        <dbReference type="ARBA" id="ARBA00023002"/>
    </source>
</evidence>
<dbReference type="InterPro" id="IPR036291">
    <property type="entry name" value="NAD(P)-bd_dom_sf"/>
</dbReference>
<protein>
    <submittedName>
        <fullName evidence="2">NAD(P)-dependent dehydrogenase (Short-subunit alcohol dehydrogenase family)</fullName>
    </submittedName>
</protein>
<keyword evidence="3" id="KW-1185">Reference proteome</keyword>
<dbReference type="InterPro" id="IPR002347">
    <property type="entry name" value="SDR_fam"/>
</dbReference>
<dbReference type="EMBL" id="PQGA01000039">
    <property type="protein sequence ID" value="POR45187.1"/>
    <property type="molecule type" value="Genomic_DNA"/>
</dbReference>